<keyword evidence="4" id="KW-1185">Reference proteome</keyword>
<dbReference type="SUPFAM" id="SSF81631">
    <property type="entry name" value="PAP/OAS1 substrate-binding domain"/>
    <property type="match status" value="1"/>
</dbReference>
<proteinExistence type="predicted"/>
<dbReference type="Pfam" id="PF18144">
    <property type="entry name" value="SMODS"/>
    <property type="match status" value="1"/>
</dbReference>
<dbReference type="RefSeq" id="WP_344053483.1">
    <property type="nucleotide sequence ID" value="NZ_BAAAHG010000056.1"/>
</dbReference>
<dbReference type="InterPro" id="IPR006116">
    <property type="entry name" value="NT_2-5OAS_ClassI-CCAase"/>
</dbReference>
<gene>
    <name evidence="3" type="ORF">GCM10009549_49300</name>
</gene>
<evidence type="ECO:0000256" key="1">
    <source>
        <dbReference type="ARBA" id="ARBA00023118"/>
    </source>
</evidence>
<sequence>MAGERYVDHKVLKTFVQNKVNVPPDEARERRRQVNHLRERLEDYIAAHPDFDLVKLRASGSTAKHTAIRRRSGTGSDADVAAYLRTTDTDIDVSTMLTWLRDRCIEVYGATKDADDFKPSDHAVGITMRSSGLKIDVVPVLYTGEPDDKGYLVTADGTKVLTSVTLHLQFIQTRKDKAGDGYRELIRLLKAWVRESKEVDPELRCKSFLIELLVAHLWDVGWNGKPLQVDDYPAAMEQVLAYIVRTGLRTPIVFTDYYKADAVRTTADPIQVWDPVNPENNVTRSYTEQDRQRLVNHARATLDTITMAAYAATKGEALASWRELFGPTFPGE</sequence>
<evidence type="ECO:0000313" key="4">
    <source>
        <dbReference type="Proteomes" id="UP001501005"/>
    </source>
</evidence>
<dbReference type="SUPFAM" id="SSF81301">
    <property type="entry name" value="Nucleotidyltransferase"/>
    <property type="match status" value="1"/>
</dbReference>
<name>A0ABN1PGG0_9ACTN</name>
<dbReference type="InterPro" id="IPR053445">
    <property type="entry name" value="CBASS_cN_synthase"/>
</dbReference>
<dbReference type="Proteomes" id="UP001501005">
    <property type="component" value="Unassembled WGS sequence"/>
</dbReference>
<reference evidence="3 4" key="1">
    <citation type="journal article" date="2019" name="Int. J. Syst. Evol. Microbiol.">
        <title>The Global Catalogue of Microorganisms (GCM) 10K type strain sequencing project: providing services to taxonomists for standard genome sequencing and annotation.</title>
        <authorList>
            <consortium name="The Broad Institute Genomics Platform"/>
            <consortium name="The Broad Institute Genome Sequencing Center for Infectious Disease"/>
            <person name="Wu L."/>
            <person name="Ma J."/>
        </authorList>
    </citation>
    <scope>NUCLEOTIDE SEQUENCE [LARGE SCALE GENOMIC DNA]</scope>
    <source>
        <strain evidence="3 4">JCM 10673</strain>
    </source>
</reference>
<dbReference type="CDD" id="cd05400">
    <property type="entry name" value="NT_2-5OAS_ClassI-CCAase"/>
    <property type="match status" value="1"/>
</dbReference>
<dbReference type="Gene3D" id="1.10.1410.20">
    <property type="entry name" value="2'-5'-oligoadenylate synthetase 1, domain 2"/>
    <property type="match status" value="1"/>
</dbReference>
<accession>A0ABN1PGG0</accession>
<comment type="caution">
    <text evidence="3">The sequence shown here is derived from an EMBL/GenBank/DDBJ whole genome shotgun (WGS) entry which is preliminary data.</text>
</comment>
<evidence type="ECO:0000259" key="2">
    <source>
        <dbReference type="Pfam" id="PF10421"/>
    </source>
</evidence>
<dbReference type="InterPro" id="IPR043519">
    <property type="entry name" value="NT_sf"/>
</dbReference>
<feature type="domain" description="2'-5'-oligoadenylate synthetase 1" evidence="2">
    <location>
        <begin position="164"/>
        <end position="309"/>
    </location>
</feature>
<protein>
    <recommendedName>
        <fullName evidence="2">2'-5'-oligoadenylate synthetase 1 domain-containing protein</fullName>
    </recommendedName>
</protein>
<organism evidence="3 4">
    <name type="scientific">Streptomyces thermoalcalitolerans</name>
    <dbReference type="NCBI Taxonomy" id="65605"/>
    <lineage>
        <taxon>Bacteria</taxon>
        <taxon>Bacillati</taxon>
        <taxon>Actinomycetota</taxon>
        <taxon>Actinomycetes</taxon>
        <taxon>Kitasatosporales</taxon>
        <taxon>Streptomycetaceae</taxon>
        <taxon>Streptomyces</taxon>
    </lineage>
</organism>
<keyword evidence="1" id="KW-0051">Antiviral defense</keyword>
<dbReference type="Pfam" id="PF10421">
    <property type="entry name" value="OAS1_C"/>
    <property type="match status" value="1"/>
</dbReference>
<evidence type="ECO:0000313" key="3">
    <source>
        <dbReference type="EMBL" id="GAA0927294.1"/>
    </source>
</evidence>
<dbReference type="NCBIfam" id="NF041116">
    <property type="entry name" value="CBASS_cyclase_a"/>
    <property type="match status" value="1"/>
</dbReference>
<dbReference type="EMBL" id="BAAAHG010000056">
    <property type="protein sequence ID" value="GAA0927294.1"/>
    <property type="molecule type" value="Genomic_DNA"/>
</dbReference>
<dbReference type="InterPro" id="IPR018952">
    <property type="entry name" value="2-5-oligoAdlate_synth_1_dom2/C"/>
</dbReference>